<sequence>MSDERCRSTEDECLRSIVLQTQGLQPPERLSSDLLHFADDLPGHTGLLSHHVQESKSQPCLAAQYRSMFELKYRSMSDGRCRLTGDECLQSTMVSEYRSTGLVPGSTVVDENRGTNKRCTAGHVPENPRKKIYSEPNDSPFINPLPPVLEDVIEARDLLRNGLFFWTFFMLKRVCKVLARLHSDPRVIVEEDVDPESDGPVHRNAPAEEVNTRSSKGKGIDLDGIEFSADDSTLPGWDPDLAFGDGSGSSEVPLPDFDEFFVGLPSCFDPPPTFDELARSKVVAEGSRMINGGLNMLSSALEASNREAMIYRFKAEKAEKD</sequence>
<evidence type="ECO:0000313" key="3">
    <source>
        <dbReference type="Proteomes" id="UP000712600"/>
    </source>
</evidence>
<protein>
    <submittedName>
        <fullName evidence="2">Uncharacterized protein</fullName>
    </submittedName>
</protein>
<evidence type="ECO:0000313" key="2">
    <source>
        <dbReference type="EMBL" id="KAF3526595.1"/>
    </source>
</evidence>
<organism evidence="2 3">
    <name type="scientific">Brassica cretica</name>
    <name type="common">Mustard</name>
    <dbReference type="NCBI Taxonomy" id="69181"/>
    <lineage>
        <taxon>Eukaryota</taxon>
        <taxon>Viridiplantae</taxon>
        <taxon>Streptophyta</taxon>
        <taxon>Embryophyta</taxon>
        <taxon>Tracheophyta</taxon>
        <taxon>Spermatophyta</taxon>
        <taxon>Magnoliopsida</taxon>
        <taxon>eudicotyledons</taxon>
        <taxon>Gunneridae</taxon>
        <taxon>Pentapetalae</taxon>
        <taxon>rosids</taxon>
        <taxon>malvids</taxon>
        <taxon>Brassicales</taxon>
        <taxon>Brassicaceae</taxon>
        <taxon>Brassiceae</taxon>
        <taxon>Brassica</taxon>
    </lineage>
</organism>
<dbReference type="EMBL" id="QGKX02001347">
    <property type="protein sequence ID" value="KAF3526595.1"/>
    <property type="molecule type" value="Genomic_DNA"/>
</dbReference>
<gene>
    <name evidence="2" type="ORF">F2Q69_00047734</name>
</gene>
<accession>A0A8S9PX35</accession>
<evidence type="ECO:0000256" key="1">
    <source>
        <dbReference type="SAM" id="MobiDB-lite"/>
    </source>
</evidence>
<dbReference type="Proteomes" id="UP000712600">
    <property type="component" value="Unassembled WGS sequence"/>
</dbReference>
<comment type="caution">
    <text evidence="2">The sequence shown here is derived from an EMBL/GenBank/DDBJ whole genome shotgun (WGS) entry which is preliminary data.</text>
</comment>
<feature type="region of interest" description="Disordered" evidence="1">
    <location>
        <begin position="193"/>
        <end position="216"/>
    </location>
</feature>
<proteinExistence type="predicted"/>
<reference evidence="2" key="1">
    <citation type="submission" date="2019-12" db="EMBL/GenBank/DDBJ databases">
        <title>Genome sequencing and annotation of Brassica cretica.</title>
        <authorList>
            <person name="Studholme D.J."/>
            <person name="Sarris P."/>
        </authorList>
    </citation>
    <scope>NUCLEOTIDE SEQUENCE</scope>
    <source>
        <strain evidence="2">PFS-109/04</strain>
        <tissue evidence="2">Leaf</tissue>
    </source>
</reference>
<dbReference type="AlphaFoldDB" id="A0A8S9PX35"/>
<name>A0A8S9PX35_BRACR</name>